<proteinExistence type="predicted"/>
<sequence length="233" mass="26254">MVGQRLTNYLKTCGLEAEDVPKVAALFLGAKYCAWAASVAVAVRYRPLRRVFLSRREALFGNSFVGARPFSERKRLWLVEALDMARRRSESQASLRSRTVSPAIARAKGTAAALVKRLRSRAKSSLFAGLANARDRYRTANYSWKLAGWQLARRQERQKLGIVPARHREPISWYSWSSAKYWQLSDKLEASAGSNRLWGMLTRRLNLNSKGLALGLAEGTILFKCTVPVHMPL</sequence>
<comment type="caution">
    <text evidence="1">The sequence shown here is derived from an EMBL/GenBank/DDBJ whole genome shotgun (WGS) entry which is preliminary data.</text>
</comment>
<dbReference type="AlphaFoldDB" id="A0A812X4P7"/>
<feature type="non-terminal residue" evidence="1">
    <location>
        <position position="1"/>
    </location>
</feature>
<dbReference type="Proteomes" id="UP000649617">
    <property type="component" value="Unassembled WGS sequence"/>
</dbReference>
<name>A0A812X4P7_SYMPI</name>
<gene>
    <name evidence="1" type="primary">secG</name>
    <name evidence="1" type="ORF">SPIL2461_LOCUS19916</name>
</gene>
<dbReference type="EMBL" id="CAJNIZ010044949">
    <property type="protein sequence ID" value="CAE7705671.1"/>
    <property type="molecule type" value="Genomic_DNA"/>
</dbReference>
<organism evidence="1 2">
    <name type="scientific">Symbiodinium pilosum</name>
    <name type="common">Dinoflagellate</name>
    <dbReference type="NCBI Taxonomy" id="2952"/>
    <lineage>
        <taxon>Eukaryota</taxon>
        <taxon>Sar</taxon>
        <taxon>Alveolata</taxon>
        <taxon>Dinophyceae</taxon>
        <taxon>Suessiales</taxon>
        <taxon>Symbiodiniaceae</taxon>
        <taxon>Symbiodinium</taxon>
    </lineage>
</organism>
<keyword evidence="2" id="KW-1185">Reference proteome</keyword>
<reference evidence="1" key="1">
    <citation type="submission" date="2021-02" db="EMBL/GenBank/DDBJ databases">
        <authorList>
            <person name="Dougan E. K."/>
            <person name="Rhodes N."/>
            <person name="Thang M."/>
            <person name="Chan C."/>
        </authorList>
    </citation>
    <scope>NUCLEOTIDE SEQUENCE</scope>
</reference>
<evidence type="ECO:0000313" key="2">
    <source>
        <dbReference type="Proteomes" id="UP000649617"/>
    </source>
</evidence>
<dbReference type="OrthoDB" id="199687at2759"/>
<accession>A0A812X4P7</accession>
<evidence type="ECO:0000313" key="1">
    <source>
        <dbReference type="EMBL" id="CAE7705671.1"/>
    </source>
</evidence>
<protein>
    <submittedName>
        <fullName evidence="1">SecG protein</fullName>
    </submittedName>
</protein>